<sequence length="650" mass="72155">MTSSPAKANYKWWETDDKTKRLYTELIAEKLSKSSPKKTKPTLTRSLSDVNFRARSSHINREKLNPTSDPEIPSSSPNDNHFPGSPGEQPFSPRNYQTAAGSGNLGAALLSPAKKYTFETITMDTLAKYEYIKSPKKVRSVPCSPASSRLASPSSSSSPLASSSSSEGENEEEKNSALPGSPRNYGLPKATGLSKGKWSWNVMTPTKTGQNASPSSSSSPLPSSSSSSEEETEKRDSFFLGSPRNYGSPKATGTSKGEWKLNSKSPATTENSTFHSSSSSQLTSRGGSEEGYAKKDSLSLESTSKYGNGLQRSSSLTKGKWSWNVTTPKTDQNNNTQPSRNAIQTSLRTPTKPDNSQEKTKGFDSSSWMKPNPRFMFMASSPERKTFGDEARASCKDPSEEEPMTERKSKEKSSAMLRKHEEVPEYKASGESSTDDSGTEENTLNVNALEKLLTKKDESGETERSGSKVQTRDTSKELDISEINKKFQSLCEEVEQLEFKMYEFSDDIHKLKMSMGMKESSEANQVEYDRVGLASVEHKQRYKHSFTFAAGKDLLADHQTAHALLMRKHASPCKSPRAVKILLDAGMEKEITESEKRRDKELEEQMKKINETEMSSEEIQKLLKAARLKYENPNFLEERGIKIKTERTKG</sequence>
<organism evidence="3 4">
    <name type="scientific">Nematostella vectensis</name>
    <name type="common">Starlet sea anemone</name>
    <dbReference type="NCBI Taxonomy" id="45351"/>
    <lineage>
        <taxon>Eukaryota</taxon>
        <taxon>Metazoa</taxon>
        <taxon>Cnidaria</taxon>
        <taxon>Anthozoa</taxon>
        <taxon>Hexacorallia</taxon>
        <taxon>Actiniaria</taxon>
        <taxon>Edwardsiidae</taxon>
        <taxon>Nematostella</taxon>
    </lineage>
</organism>
<feature type="compositionally biased region" description="Basic and acidic residues" evidence="2">
    <location>
        <begin position="452"/>
        <end position="475"/>
    </location>
</feature>
<feature type="compositionally biased region" description="Low complexity" evidence="2">
    <location>
        <begin position="144"/>
        <end position="166"/>
    </location>
</feature>
<keyword evidence="1" id="KW-0175">Coiled coil</keyword>
<accession>A7T352</accession>
<evidence type="ECO:0000313" key="4">
    <source>
        <dbReference type="Proteomes" id="UP000001593"/>
    </source>
</evidence>
<dbReference type="HOGENOM" id="CLU_421691_0_0_1"/>
<reference evidence="3 4" key="1">
    <citation type="journal article" date="2007" name="Science">
        <title>Sea anemone genome reveals ancestral eumetazoan gene repertoire and genomic organization.</title>
        <authorList>
            <person name="Putnam N.H."/>
            <person name="Srivastava M."/>
            <person name="Hellsten U."/>
            <person name="Dirks B."/>
            <person name="Chapman J."/>
            <person name="Salamov A."/>
            <person name="Terry A."/>
            <person name="Shapiro H."/>
            <person name="Lindquist E."/>
            <person name="Kapitonov V.V."/>
            <person name="Jurka J."/>
            <person name="Genikhovich G."/>
            <person name="Grigoriev I.V."/>
            <person name="Lucas S.M."/>
            <person name="Steele R.E."/>
            <person name="Finnerty J.R."/>
            <person name="Technau U."/>
            <person name="Martindale M.Q."/>
            <person name="Rokhsar D.S."/>
        </authorList>
    </citation>
    <scope>NUCLEOTIDE SEQUENCE [LARGE SCALE GENOMIC DNA]</scope>
    <source>
        <strain evidence="4">CH2 X CH6</strain>
    </source>
</reference>
<feature type="compositionally biased region" description="Low complexity" evidence="2">
    <location>
        <begin position="268"/>
        <end position="284"/>
    </location>
</feature>
<dbReference type="InParanoid" id="A7T352"/>
<keyword evidence="4" id="KW-1185">Reference proteome</keyword>
<feature type="compositionally biased region" description="Polar residues" evidence="2">
    <location>
        <begin position="201"/>
        <end position="212"/>
    </location>
</feature>
<feature type="region of interest" description="Disordered" evidence="2">
    <location>
        <begin position="28"/>
        <end position="102"/>
    </location>
</feature>
<evidence type="ECO:0000313" key="3">
    <source>
        <dbReference type="EMBL" id="EDO29613.1"/>
    </source>
</evidence>
<dbReference type="Proteomes" id="UP000001593">
    <property type="component" value="Unassembled WGS sequence"/>
</dbReference>
<dbReference type="PhylomeDB" id="A7T352"/>
<evidence type="ECO:0000256" key="2">
    <source>
        <dbReference type="SAM" id="MobiDB-lite"/>
    </source>
</evidence>
<dbReference type="EMBL" id="DS470402">
    <property type="protein sequence ID" value="EDO29613.1"/>
    <property type="molecule type" value="Genomic_DNA"/>
</dbReference>
<feature type="compositionally biased region" description="Basic and acidic residues" evidence="2">
    <location>
        <begin position="382"/>
        <end position="425"/>
    </location>
</feature>
<proteinExistence type="predicted"/>
<feature type="region of interest" description="Disordered" evidence="2">
    <location>
        <begin position="134"/>
        <end position="475"/>
    </location>
</feature>
<dbReference type="OMA" id="WWETDDK"/>
<gene>
    <name evidence="3" type="ORF">NEMVEDRAFT_v1g221657</name>
</gene>
<feature type="coiled-coil region" evidence="1">
    <location>
        <begin position="592"/>
        <end position="622"/>
    </location>
</feature>
<evidence type="ECO:0000256" key="1">
    <source>
        <dbReference type="SAM" id="Coils"/>
    </source>
</evidence>
<dbReference type="KEGG" id="nve:5500224"/>
<feature type="compositionally biased region" description="Polar residues" evidence="2">
    <location>
        <begin position="65"/>
        <end position="79"/>
    </location>
</feature>
<feature type="compositionally biased region" description="Low complexity" evidence="2">
    <location>
        <begin position="213"/>
        <end position="227"/>
    </location>
</feature>
<feature type="compositionally biased region" description="Basic and acidic residues" evidence="2">
    <location>
        <begin position="287"/>
        <end position="298"/>
    </location>
</feature>
<feature type="compositionally biased region" description="Polar residues" evidence="2">
    <location>
        <begin position="299"/>
        <end position="354"/>
    </location>
</feature>
<protein>
    <submittedName>
        <fullName evidence="3">Uncharacterized protein</fullName>
    </submittedName>
</protein>
<name>A7T352_NEMVE</name>
<dbReference type="AlphaFoldDB" id="A7T352"/>